<feature type="region of interest" description="Disordered" evidence="2">
    <location>
        <begin position="179"/>
        <end position="213"/>
    </location>
</feature>
<reference evidence="3" key="1">
    <citation type="journal article" date="2008" name="Nature">
        <title>The amphioxus genome and the evolution of the chordate karyotype.</title>
        <authorList>
            <consortium name="US DOE Joint Genome Institute (JGI-PGF)"/>
            <person name="Putnam N.H."/>
            <person name="Butts T."/>
            <person name="Ferrier D.E.K."/>
            <person name="Furlong R.F."/>
            <person name="Hellsten U."/>
            <person name="Kawashima T."/>
            <person name="Robinson-Rechavi M."/>
            <person name="Shoguchi E."/>
            <person name="Terry A."/>
            <person name="Yu J.-K."/>
            <person name="Benito-Gutierrez E.L."/>
            <person name="Dubchak I."/>
            <person name="Garcia-Fernandez J."/>
            <person name="Gibson-Brown J.J."/>
            <person name="Grigoriev I.V."/>
            <person name="Horton A.C."/>
            <person name="de Jong P.J."/>
            <person name="Jurka J."/>
            <person name="Kapitonov V.V."/>
            <person name="Kohara Y."/>
            <person name="Kuroki Y."/>
            <person name="Lindquist E."/>
            <person name="Lucas S."/>
            <person name="Osoegawa K."/>
            <person name="Pennacchio L.A."/>
            <person name="Salamov A.A."/>
            <person name="Satou Y."/>
            <person name="Sauka-Spengler T."/>
            <person name="Schmutz J."/>
            <person name="Shin-I T."/>
            <person name="Toyoda A."/>
            <person name="Bronner-Fraser M."/>
            <person name="Fujiyama A."/>
            <person name="Holland L.Z."/>
            <person name="Holland P.W.H."/>
            <person name="Satoh N."/>
            <person name="Rokhsar D.S."/>
        </authorList>
    </citation>
    <scope>NUCLEOTIDE SEQUENCE [LARGE SCALE GENOMIC DNA]</scope>
    <source>
        <strain evidence="3">S238N-H82</strain>
        <tissue evidence="3">Testes</tissue>
    </source>
</reference>
<evidence type="ECO:0000313" key="3">
    <source>
        <dbReference type="EMBL" id="EEN60869.1"/>
    </source>
</evidence>
<keyword evidence="1" id="KW-0175">Coiled coil</keyword>
<gene>
    <name evidence="3" type="ORF">BRAFLDRAFT_70711</name>
</gene>
<dbReference type="InParanoid" id="C3YG64"/>
<feature type="region of interest" description="Disordered" evidence="2">
    <location>
        <begin position="1"/>
        <end position="21"/>
    </location>
</feature>
<sequence>MGSLMGRLYRDSGESTTCNNGPSLRCMDVLEEMTVAELTLQLEREKILPPGGTLVAGSKKLKKDQLMNQVPNNIEVMLGLCGGAPDKEEKSSKLNVNVQEQKGSKIRAEKLREKIKEEVDLGHELSNRHLGRILKGMYNGNVRFNRSGRSSCREKRDYYYYGIELKVQVVQPERVERDNEMQNTQESNIELNKSNKGNVTLPSNSEIGSKAADQAIQRELDEVEEERKVLRVKLQQQNKTVEELRSRVGELESKGQDLKDGNEDLLCQVVALNEEKSILYEALSNRTASSFVTKLADIPPQYKYDHDTLVKAFSSAESIGRGAYGKCPSPKIKCDDVRPTASAWIRALNSGNSMSSYSKPAAKPNYWPEDIDWKSPSNVHEGYSEGTLYWTMAMRILLCIMLGRIPIWSSTHRDQPIVRASRASTGPQEHQHPHRPVEHATTVHLQLPFRQDSGSDFSLLAGRSFKLGTHTATIHIDPPTVPMMLLRRLPLHPTLQHHRHRSGPHSDPADSHHQ</sequence>
<accession>C3YG64</accession>
<feature type="compositionally biased region" description="Polar residues" evidence="2">
    <location>
        <begin position="181"/>
        <end position="207"/>
    </location>
</feature>
<organism>
    <name type="scientific">Branchiostoma floridae</name>
    <name type="common">Florida lancelet</name>
    <name type="synonym">Amphioxus</name>
    <dbReference type="NCBI Taxonomy" id="7739"/>
    <lineage>
        <taxon>Eukaryota</taxon>
        <taxon>Metazoa</taxon>
        <taxon>Chordata</taxon>
        <taxon>Cephalochordata</taxon>
        <taxon>Leptocardii</taxon>
        <taxon>Amphioxiformes</taxon>
        <taxon>Branchiostomatidae</taxon>
        <taxon>Branchiostoma</taxon>
    </lineage>
</organism>
<name>C3YG64_BRAFL</name>
<feature type="coiled-coil region" evidence="1">
    <location>
        <begin position="213"/>
        <end position="254"/>
    </location>
</feature>
<dbReference type="EMBL" id="GG666510">
    <property type="protein sequence ID" value="EEN60869.1"/>
    <property type="molecule type" value="Genomic_DNA"/>
</dbReference>
<evidence type="ECO:0000256" key="1">
    <source>
        <dbReference type="SAM" id="Coils"/>
    </source>
</evidence>
<evidence type="ECO:0000256" key="2">
    <source>
        <dbReference type="SAM" id="MobiDB-lite"/>
    </source>
</evidence>
<feature type="region of interest" description="Disordered" evidence="2">
    <location>
        <begin position="495"/>
        <end position="514"/>
    </location>
</feature>
<dbReference type="AlphaFoldDB" id="C3YG64"/>
<proteinExistence type="predicted"/>
<protein>
    <submittedName>
        <fullName evidence="3">Uncharacterized protein</fullName>
    </submittedName>
</protein>